<dbReference type="EMBL" id="BGZK01001087">
    <property type="protein sequence ID" value="GBP70824.1"/>
    <property type="molecule type" value="Genomic_DNA"/>
</dbReference>
<proteinExistence type="predicted"/>
<reference evidence="1 2" key="1">
    <citation type="journal article" date="2019" name="Commun. Biol.">
        <title>The bagworm genome reveals a unique fibroin gene that provides high tensile strength.</title>
        <authorList>
            <person name="Kono N."/>
            <person name="Nakamura H."/>
            <person name="Ohtoshi R."/>
            <person name="Tomita M."/>
            <person name="Numata K."/>
            <person name="Arakawa K."/>
        </authorList>
    </citation>
    <scope>NUCLEOTIDE SEQUENCE [LARGE SCALE GENOMIC DNA]</scope>
</reference>
<evidence type="ECO:0000313" key="2">
    <source>
        <dbReference type="Proteomes" id="UP000299102"/>
    </source>
</evidence>
<evidence type="ECO:0000313" key="1">
    <source>
        <dbReference type="EMBL" id="GBP70824.1"/>
    </source>
</evidence>
<sequence>MENGTGSGIKNGNRIRIDSTPEIKIKSSAGIEIEAKASYYTAARRAVAGGAETKSVLSAVISRRPDRPGAYVPDKSYKTDVELINYLEAELLPGGIRVLGPN</sequence>
<protein>
    <submittedName>
        <fullName evidence="1">Uncharacterized protein</fullName>
    </submittedName>
</protein>
<name>A0A4C1Y7E9_EUMVA</name>
<accession>A0A4C1Y7E9</accession>
<keyword evidence="2" id="KW-1185">Reference proteome</keyword>
<dbReference type="Proteomes" id="UP000299102">
    <property type="component" value="Unassembled WGS sequence"/>
</dbReference>
<comment type="caution">
    <text evidence="1">The sequence shown here is derived from an EMBL/GenBank/DDBJ whole genome shotgun (WGS) entry which is preliminary data.</text>
</comment>
<dbReference type="AlphaFoldDB" id="A0A4C1Y7E9"/>
<gene>
    <name evidence="1" type="ORF">EVAR_54338_1</name>
</gene>
<organism evidence="1 2">
    <name type="scientific">Eumeta variegata</name>
    <name type="common">Bagworm moth</name>
    <name type="synonym">Eumeta japonica</name>
    <dbReference type="NCBI Taxonomy" id="151549"/>
    <lineage>
        <taxon>Eukaryota</taxon>
        <taxon>Metazoa</taxon>
        <taxon>Ecdysozoa</taxon>
        <taxon>Arthropoda</taxon>
        <taxon>Hexapoda</taxon>
        <taxon>Insecta</taxon>
        <taxon>Pterygota</taxon>
        <taxon>Neoptera</taxon>
        <taxon>Endopterygota</taxon>
        <taxon>Lepidoptera</taxon>
        <taxon>Glossata</taxon>
        <taxon>Ditrysia</taxon>
        <taxon>Tineoidea</taxon>
        <taxon>Psychidae</taxon>
        <taxon>Oiketicinae</taxon>
        <taxon>Eumeta</taxon>
    </lineage>
</organism>